<dbReference type="AlphaFoldDB" id="A0A1F7HK68"/>
<evidence type="ECO:0000313" key="1">
    <source>
        <dbReference type="EMBL" id="OGK31493.1"/>
    </source>
</evidence>
<comment type="caution">
    <text evidence="1">The sequence shown here is derived from an EMBL/GenBank/DDBJ whole genome shotgun (WGS) entry which is preliminary data.</text>
</comment>
<dbReference type="Proteomes" id="UP000177199">
    <property type="component" value="Unassembled WGS sequence"/>
</dbReference>
<dbReference type="EMBL" id="MFZV01000004">
    <property type="protein sequence ID" value="OGK31493.1"/>
    <property type="molecule type" value="Genomic_DNA"/>
</dbReference>
<proteinExistence type="predicted"/>
<protein>
    <submittedName>
        <fullName evidence="1">Uncharacterized protein</fullName>
    </submittedName>
</protein>
<evidence type="ECO:0000313" key="2">
    <source>
        <dbReference type="Proteomes" id="UP000177199"/>
    </source>
</evidence>
<name>A0A1F7HK68_9BACT</name>
<accession>A0A1F7HK68</accession>
<sequence length="373" mass="42381">MTIETKAVRPSEFRFFPVPKPVIKKTIREMLDDGDKIVKTARAEMKLRQPVIKSLLDHLGRFGPSEDEQIDEYNSFFDGAVTAERLLLNQVYFHGIEPIKIPPIIEEIVNNSLYEEAQENGGHSIKTPYFQILEDKIKEVQPDLFYVLKALCSLESYDEQRMYGAMITAYAFISYDEAIKQGQIPERVFSDNYVLVVNRLAEDLGHPISAKDFIANVNYFTSFSGNFDQLVGEYAKARVINRRSAYLKTDSPKISDSKFMEFARKQGISYYGELTTTAEANIIITLAFLQEKGKSANALKLMKALGLGQIDGQFVLLERDETTAQKVLMIARFLDPSFKEKVLQDPESFKNNYPKLADFINNIIAEEGDADSI</sequence>
<reference evidence="1 2" key="1">
    <citation type="journal article" date="2016" name="Nat. Commun.">
        <title>Thousands of microbial genomes shed light on interconnected biogeochemical processes in an aquifer system.</title>
        <authorList>
            <person name="Anantharaman K."/>
            <person name="Brown C.T."/>
            <person name="Hug L.A."/>
            <person name="Sharon I."/>
            <person name="Castelle C.J."/>
            <person name="Probst A.J."/>
            <person name="Thomas B.C."/>
            <person name="Singh A."/>
            <person name="Wilkins M.J."/>
            <person name="Karaoz U."/>
            <person name="Brodie E.L."/>
            <person name="Williams K.H."/>
            <person name="Hubbard S.S."/>
            <person name="Banfield J.F."/>
        </authorList>
    </citation>
    <scope>NUCLEOTIDE SEQUENCE [LARGE SCALE GENOMIC DNA]</scope>
</reference>
<gene>
    <name evidence="1" type="ORF">A3F29_04055</name>
</gene>
<organism evidence="1 2">
    <name type="scientific">Candidatus Roizmanbacteria bacterium RIFCSPHIGHO2_12_FULL_33_9</name>
    <dbReference type="NCBI Taxonomy" id="1802045"/>
    <lineage>
        <taxon>Bacteria</taxon>
        <taxon>Candidatus Roizmaniibacteriota</taxon>
    </lineage>
</organism>